<keyword evidence="1" id="KW-0042">Antenna complex</keyword>
<evidence type="ECO:0000313" key="5">
    <source>
        <dbReference type="Proteomes" id="UP001231370"/>
    </source>
</evidence>
<dbReference type="Gene3D" id="1.25.10.10">
    <property type="entry name" value="Leucine-rich Repeat Variant"/>
    <property type="match status" value="6"/>
</dbReference>
<name>A0ABT7BKJ8_9CYAN</name>
<evidence type="ECO:0000313" key="4">
    <source>
        <dbReference type="EMBL" id="MDJ1179713.1"/>
    </source>
</evidence>
<accession>A0ABT7BKJ8</accession>
<keyword evidence="5" id="KW-1185">Reference proteome</keyword>
<dbReference type="Pfam" id="PF13646">
    <property type="entry name" value="HEAT_2"/>
    <property type="match status" value="6"/>
</dbReference>
<dbReference type="SUPFAM" id="SSF55785">
    <property type="entry name" value="PYP-like sensor domain (PAS domain)"/>
    <property type="match status" value="1"/>
</dbReference>
<dbReference type="PANTHER" id="PTHR12697:SF5">
    <property type="entry name" value="DEOXYHYPUSINE HYDROXYLASE"/>
    <property type="match status" value="1"/>
</dbReference>
<dbReference type="SUPFAM" id="SSF48371">
    <property type="entry name" value="ARM repeat"/>
    <property type="match status" value="2"/>
</dbReference>
<dbReference type="SMART" id="SM00567">
    <property type="entry name" value="EZ_HEAT"/>
    <property type="match status" value="17"/>
</dbReference>
<dbReference type="InterPro" id="IPR016024">
    <property type="entry name" value="ARM-type_fold"/>
</dbReference>
<dbReference type="InterPro" id="IPR000014">
    <property type="entry name" value="PAS"/>
</dbReference>
<evidence type="ECO:0000259" key="3">
    <source>
        <dbReference type="PROSITE" id="PS50112"/>
    </source>
</evidence>
<evidence type="ECO:0000256" key="2">
    <source>
        <dbReference type="ARBA" id="ARBA00022738"/>
    </source>
</evidence>
<protein>
    <submittedName>
        <fullName evidence="4">HEAT repeat domain-containing protein</fullName>
    </submittedName>
</protein>
<dbReference type="PROSITE" id="PS50112">
    <property type="entry name" value="PAS"/>
    <property type="match status" value="1"/>
</dbReference>
<dbReference type="InterPro" id="IPR013656">
    <property type="entry name" value="PAS_4"/>
</dbReference>
<evidence type="ECO:0000256" key="1">
    <source>
        <dbReference type="ARBA" id="ARBA00022549"/>
    </source>
</evidence>
<dbReference type="Gene3D" id="3.30.450.20">
    <property type="entry name" value="PAS domain"/>
    <property type="match status" value="1"/>
</dbReference>
<reference evidence="4 5" key="1">
    <citation type="submission" date="2023-01" db="EMBL/GenBank/DDBJ databases">
        <title>Novel diversity within Roseofilum (Cyanobacteria; Desertifilaceae) from marine benthic mats with descriptions of four novel species.</title>
        <authorList>
            <person name="Wang Y."/>
            <person name="Berthold D.E."/>
            <person name="Hu J."/>
            <person name="Lefler F.W."/>
            <person name="Laughinghouse H.D. IV."/>
        </authorList>
    </citation>
    <scope>NUCLEOTIDE SEQUENCE [LARGE SCALE GENOMIC DNA]</scope>
    <source>
        <strain evidence="4 5">BLCC-M91</strain>
    </source>
</reference>
<organism evidence="4 5">
    <name type="scientific">Roseofilum halophilum BLCC-M91</name>
    <dbReference type="NCBI Taxonomy" id="3022259"/>
    <lineage>
        <taxon>Bacteria</taxon>
        <taxon>Bacillati</taxon>
        <taxon>Cyanobacteriota</taxon>
        <taxon>Cyanophyceae</taxon>
        <taxon>Desertifilales</taxon>
        <taxon>Desertifilaceae</taxon>
        <taxon>Roseofilum</taxon>
        <taxon>Roseofilum halophilum</taxon>
    </lineage>
</organism>
<dbReference type="EMBL" id="JAQPOK010000090">
    <property type="protein sequence ID" value="MDJ1179713.1"/>
    <property type="molecule type" value="Genomic_DNA"/>
</dbReference>
<gene>
    <name evidence="4" type="ORF">PJF56_12645</name>
</gene>
<proteinExistence type="predicted"/>
<dbReference type="InterPro" id="IPR035965">
    <property type="entry name" value="PAS-like_dom_sf"/>
</dbReference>
<sequence>MTISIFTTDTQLKVRSWDTQLTDMTGLTPQEAMNQPLGSIIPELETRGLLQHFKRVLREGVIETLAPALHHYLIPCDPPIASEYFDRMQQRVTIVPLREGENIVGTLVTVEDVTARLIEEKQMSAEASDMADPFSSLRSQERSTSSWDVLASRRKAIEQCQHSPEITRKVIDVLRQEHRHPTLLNSVLSVLSKSQIDPSPVLWECLQDPDPELRIYAALALGNRHHPGSIEPLIKALDDPDTNVVYQAIESLGKLKASEAIDKLVEIAQSDDFFLAFGAFDALMQMDDPEVTPRLIPLLVRTLNWRVRREAVDKIALHGNSDLTSSLLSLLRQQHRNPNVLNSVLQVLILGDVDPIPALVGCLEDPNDPDLRTYAAGALGDRADPRAIGPLMEALKDDHPNVKYHSIEALGRLKANEAVEALLDIATQEDFFLAFPALCSLTQIGERAIAYRLVPLLDDPLLAPQAAEALGALGDVDVVVPLVRHLSEPGASVSTLATAIASIADRYDQTHQITTITDPIRQTLDEDGARALMKETLHAAQDNLPALLLCLGAVPPDYRPLVAPAFTSLLSNETVRENCIQILVGYGSLGSELLLESLPELDLEGQKAAVVALGRIGDPLATAKLQQLLEETDVELVRSATAALAQIGDRGATESLLSLLGHEDGAVRLGAIAALNSCRPPHLDEQIKIRLSDPNPRVRECAVKIAGYFAFPDSIEVLIDLLQDPEEKVRRSAIEHLPYLDHPQVMDYLIDALAQETPVCRAAAARALGELEMPSNLNGAGWEKTPLPALKRAMLDREEWVRYSALRSIGQLIGTGHGGDWSELTDQLTGLAQSDPCISVRAAATECLGRVAPNSIGPLTELAESGPGDVARAALIALGRLDTGEAIAPLLNALNSPNPERRLDAMQAFQERGGQEAGVALQWMAAADPEERVTLAAIETLGRLGGQEAIASLLELTLDPANRHFCIEVLSRQKTFKEDYIDAIAAGLHHAHSQVRCSTVEVLKRLQHPYASEFLIVALGDSDESVRLAAVEALSYLGNQSCQPQLLVLARTDPSLAVRRAAQKAIHQ</sequence>
<dbReference type="InterPro" id="IPR004155">
    <property type="entry name" value="PBS_lyase_HEAT"/>
</dbReference>
<dbReference type="RefSeq" id="WP_283763017.1">
    <property type="nucleotide sequence ID" value="NZ_JAQPOK010000090.1"/>
</dbReference>
<dbReference type="InterPro" id="IPR011989">
    <property type="entry name" value="ARM-like"/>
</dbReference>
<dbReference type="Pfam" id="PF08448">
    <property type="entry name" value="PAS_4"/>
    <property type="match status" value="1"/>
</dbReference>
<comment type="caution">
    <text evidence="4">The sequence shown here is derived from an EMBL/GenBank/DDBJ whole genome shotgun (WGS) entry which is preliminary data.</text>
</comment>
<dbReference type="PANTHER" id="PTHR12697">
    <property type="entry name" value="PBS LYASE HEAT-LIKE PROTEIN"/>
    <property type="match status" value="1"/>
</dbReference>
<feature type="domain" description="PAS" evidence="3">
    <location>
        <begin position="1"/>
        <end position="60"/>
    </location>
</feature>
<keyword evidence="2" id="KW-0605">Phycobilisome</keyword>
<dbReference type="Proteomes" id="UP001231370">
    <property type="component" value="Unassembled WGS sequence"/>
</dbReference>